<evidence type="ECO:0000313" key="8">
    <source>
        <dbReference type="Proteomes" id="UP000663760"/>
    </source>
</evidence>
<evidence type="ECO:0000256" key="5">
    <source>
        <dbReference type="ARBA" id="ARBA00023170"/>
    </source>
</evidence>
<evidence type="ECO:0000256" key="4">
    <source>
        <dbReference type="ARBA" id="ARBA00022737"/>
    </source>
</evidence>
<keyword evidence="4" id="KW-0677">Repeat</keyword>
<evidence type="ECO:0000256" key="2">
    <source>
        <dbReference type="ARBA" id="ARBA00022614"/>
    </source>
</evidence>
<evidence type="ECO:0000256" key="1">
    <source>
        <dbReference type="ARBA" id="ARBA00004167"/>
    </source>
</evidence>
<organism evidence="7 8">
    <name type="scientific">Spirodela intermedia</name>
    <name type="common">Intermediate duckweed</name>
    <dbReference type="NCBI Taxonomy" id="51605"/>
    <lineage>
        <taxon>Eukaryota</taxon>
        <taxon>Viridiplantae</taxon>
        <taxon>Streptophyta</taxon>
        <taxon>Embryophyta</taxon>
        <taxon>Tracheophyta</taxon>
        <taxon>Spermatophyta</taxon>
        <taxon>Magnoliopsida</taxon>
        <taxon>Liliopsida</taxon>
        <taxon>Araceae</taxon>
        <taxon>Lemnoideae</taxon>
        <taxon>Spirodela</taxon>
    </lineage>
</organism>
<accession>A0A7I8KZA0</accession>
<dbReference type="AlphaFoldDB" id="A0A7I8KZA0"/>
<gene>
    <name evidence="7" type="ORF">SI8410_09013076</name>
</gene>
<sequence length="163" mass="17919">MSPATAPSRIPPSATSSACSDLSRNYLNGTIPRVWSTLPLFNLSLQGNRISGKIPPELGRFPVIQSMNLENNRLEGHIPEELGNVISLQRLDMQGTAMYGPIPLSISFLKHLTELRISDLDGPSMTFPPLQNAKILTELVLRNCSISGEIPPYMGTMEYLKVL</sequence>
<dbReference type="GO" id="GO:0016020">
    <property type="term" value="C:membrane"/>
    <property type="evidence" value="ECO:0007669"/>
    <property type="project" value="UniProtKB-SubCell"/>
</dbReference>
<protein>
    <submittedName>
        <fullName evidence="7">Uncharacterized protein</fullName>
    </submittedName>
</protein>
<dbReference type="EMBL" id="LR746272">
    <property type="protein sequence ID" value="CAA7402398.1"/>
    <property type="molecule type" value="Genomic_DNA"/>
</dbReference>
<keyword evidence="5" id="KW-0675">Receptor</keyword>
<comment type="subcellular location">
    <subcellularLocation>
        <location evidence="1">Membrane</location>
        <topology evidence="1">Single-pass membrane protein</topology>
    </subcellularLocation>
</comment>
<keyword evidence="3" id="KW-0732">Signal</keyword>
<proteinExistence type="predicted"/>
<dbReference type="SUPFAM" id="SSF52058">
    <property type="entry name" value="L domain-like"/>
    <property type="match status" value="1"/>
</dbReference>
<evidence type="ECO:0000256" key="6">
    <source>
        <dbReference type="ARBA" id="ARBA00023180"/>
    </source>
</evidence>
<dbReference type="Gene3D" id="3.80.10.10">
    <property type="entry name" value="Ribonuclease Inhibitor"/>
    <property type="match status" value="1"/>
</dbReference>
<dbReference type="InterPro" id="IPR032675">
    <property type="entry name" value="LRR_dom_sf"/>
</dbReference>
<dbReference type="InterPro" id="IPR001611">
    <property type="entry name" value="Leu-rich_rpt"/>
</dbReference>
<keyword evidence="2" id="KW-0433">Leucine-rich repeat</keyword>
<dbReference type="Proteomes" id="UP000663760">
    <property type="component" value="Chromosome 9"/>
</dbReference>
<dbReference type="InterPro" id="IPR051716">
    <property type="entry name" value="Plant_RL_S/T_kinase"/>
</dbReference>
<dbReference type="FunFam" id="3.80.10.10:FF:000041">
    <property type="entry name" value="LRR receptor-like serine/threonine-protein kinase ERECTA"/>
    <property type="match status" value="1"/>
</dbReference>
<dbReference type="PANTHER" id="PTHR48053:SF71">
    <property type="entry name" value="LEUCINE RICH REPEAT FAMILY PROTEIN, EXPRESSED"/>
    <property type="match status" value="1"/>
</dbReference>
<dbReference type="Pfam" id="PF00560">
    <property type="entry name" value="LRR_1"/>
    <property type="match status" value="3"/>
</dbReference>
<evidence type="ECO:0000313" key="7">
    <source>
        <dbReference type="EMBL" id="CAA7402398.1"/>
    </source>
</evidence>
<dbReference type="OrthoDB" id="672675at2759"/>
<name>A0A7I8KZA0_SPIIN</name>
<keyword evidence="8" id="KW-1185">Reference proteome</keyword>
<reference evidence="7" key="1">
    <citation type="submission" date="2020-02" db="EMBL/GenBank/DDBJ databases">
        <authorList>
            <person name="Scholz U."/>
            <person name="Mascher M."/>
            <person name="Fiebig A."/>
        </authorList>
    </citation>
    <scope>NUCLEOTIDE SEQUENCE</scope>
</reference>
<keyword evidence="6" id="KW-0325">Glycoprotein</keyword>
<dbReference type="PANTHER" id="PTHR48053">
    <property type="entry name" value="LEUCINE RICH REPEAT FAMILY PROTEIN, EXPRESSED"/>
    <property type="match status" value="1"/>
</dbReference>
<evidence type="ECO:0000256" key="3">
    <source>
        <dbReference type="ARBA" id="ARBA00022729"/>
    </source>
</evidence>
<dbReference type="GO" id="GO:0004674">
    <property type="term" value="F:protein serine/threonine kinase activity"/>
    <property type="evidence" value="ECO:0007669"/>
    <property type="project" value="UniProtKB-EC"/>
</dbReference>